<protein>
    <recommendedName>
        <fullName evidence="5">VIR protein</fullName>
    </recommendedName>
</protein>
<feature type="transmembrane region" description="Helical" evidence="2">
    <location>
        <begin position="1276"/>
        <end position="1297"/>
    </location>
</feature>
<dbReference type="Proteomes" id="UP000053776">
    <property type="component" value="Unassembled WGS sequence"/>
</dbReference>
<feature type="region of interest" description="Disordered" evidence="1">
    <location>
        <begin position="751"/>
        <end position="798"/>
    </location>
</feature>
<evidence type="ECO:0000256" key="2">
    <source>
        <dbReference type="SAM" id="Phobius"/>
    </source>
</evidence>
<feature type="compositionally biased region" description="Basic and acidic residues" evidence="1">
    <location>
        <begin position="653"/>
        <end position="663"/>
    </location>
</feature>
<feature type="region of interest" description="Disordered" evidence="1">
    <location>
        <begin position="653"/>
        <end position="683"/>
    </location>
</feature>
<evidence type="ECO:0000313" key="3">
    <source>
        <dbReference type="EMBL" id="KMZ93716.1"/>
    </source>
</evidence>
<keyword evidence="2" id="KW-1133">Transmembrane helix</keyword>
<evidence type="ECO:0008006" key="5">
    <source>
        <dbReference type="Google" id="ProtNLM"/>
    </source>
</evidence>
<organism evidence="3 4">
    <name type="scientific">Plasmodium vivax Mauritania I</name>
    <dbReference type="NCBI Taxonomy" id="1035515"/>
    <lineage>
        <taxon>Eukaryota</taxon>
        <taxon>Sar</taxon>
        <taxon>Alveolata</taxon>
        <taxon>Apicomplexa</taxon>
        <taxon>Aconoidasida</taxon>
        <taxon>Haemosporida</taxon>
        <taxon>Plasmodiidae</taxon>
        <taxon>Plasmodium</taxon>
        <taxon>Plasmodium (Plasmodium)</taxon>
    </lineage>
</organism>
<accession>A0A0J9TF40</accession>
<evidence type="ECO:0000256" key="1">
    <source>
        <dbReference type="SAM" id="MobiDB-lite"/>
    </source>
</evidence>
<sequence length="1303" mass="150799">MDILKENTKCFKDKNKKCIKNFERVFNTQVLRNKKLLHDFTEHYDNIKNLLNDTNQTNKEIYCEYVKYYFELYRRMKKESSLRLTKFYREEIENFERKFNNGSLSFLDGICSKNGIKSLFEAANVTRRPLKQLSNEVIEPIIVPLKNEKDIKENILKGLPSNSIYEEFNKTDNVSNYESVCKGQFGSENKKEELNKFCKTLYRNLKEKKYISNNKDKLEENRCSYLIYWAGDQLRSIFSDSSKYNNFRADLNEINKILLSTNNNAEAGKSCYFYLDGNFSQWDEEKYLHDYFKNHGSIETKYYSGETVKNLYCDYLDYVKKLYEKYIWNCCRYFYRGKPWNLCSRYFECDKVYNPFELLSKFKCGSETKDKNELAGESVQRIYEALTIDRDIIIQSQVKTHNKFLFDPFNKFVTASFTILGTLSVLFVLYKDDILNQLPVNKIYNEFENVDNINNYSNVCKLKDPLKDQYKDFEDSKYFKGFGDICKKFAYNLDRILSNEYTEKKMERCILLKYWIYDKLKKMNGTNHKINVLPLTEHLKKLQYKIKDEESVRFDCYDDYDDYMNDWEVERNLSEYFISFDEIKKRNNPVTEEKDKYINYLQYIKKIYEEKKNKERCCDLNYRHLYDHYFYCNPKYDPDDLLFELTGKRESPEKKVQVEKGKETLSGQSGSGEDSTKKSDAPDIVIPNVPIGWNKRRHKHRTELYDVKCIMNYADRKNGYALVSCYNTGKKYPNAENIFRPTKEEDDFFDKIKKEKGGSRGREKTREGSQDSVRSKPVVTETSAEGRNKDGKSATPKSKIHVGIPEYLQGYSLLGEYIKERRNDTYGSYQPGREAAFTYSGSGRRFIPGVDETKVGWTYTKLENGKVTSVDEKVVEKYEIPVNGGGQNEGTTSTMTKSPTLEFSNTELPDGLEPTEVSMFKTPMFRGSTLAVLLEDESKKVGLDEMYKEFFSKKDTPKNNNYCDSTDVKIQTNTQAKQLCSKLVYHLENISKEQKPIQTEHCSYLRYWLYDKIEEIQKKNSEKTSTIPYFKYLIDAWSKVNNEKLNKICVSPKVENVTLKELKDRKYTYIYFKNLDKIHKVSTSKNTADCSKYLTYLQSLSSLHEKYRQNQCVYILWAPDPVDYFPCSNKDKLSYLTSGLQNCKDGKEPYSTPQTSSALTTSRSGTGASTSLSAKAGSAGARGLPGSSGTGGTVRSPALAAAPVQANRAQLSAAQPSVGGALTQPVGRTPQLVQSPPGVGSETLIANGDMVTALTGVAPASSGFSEKASEMLKSDYFRHTLVGATVFSVLAFVFFFFKVKIDL</sequence>
<evidence type="ECO:0000313" key="4">
    <source>
        <dbReference type="Proteomes" id="UP000053776"/>
    </source>
</evidence>
<dbReference type="Pfam" id="PF05795">
    <property type="entry name" value="Plasmodium_Vir"/>
    <property type="match status" value="4"/>
</dbReference>
<reference evidence="3 4" key="1">
    <citation type="submission" date="2011-08" db="EMBL/GenBank/DDBJ databases">
        <title>The Genome Sequence of Plasmodium vivax Mauritania I.</title>
        <authorList>
            <consortium name="The Broad Institute Genome Sequencing Platform"/>
            <consortium name="The Broad Institute Genome Sequencing Center for Infectious Disease"/>
            <person name="Neafsey D."/>
            <person name="Carlton J."/>
            <person name="Barnwell J."/>
            <person name="Collins W."/>
            <person name="Escalante A."/>
            <person name="Mullikin J."/>
            <person name="Saul A."/>
            <person name="Guigo R."/>
            <person name="Camara F."/>
            <person name="Young S.K."/>
            <person name="Zeng Q."/>
            <person name="Gargeya S."/>
            <person name="Fitzgerald M."/>
            <person name="Haas B."/>
            <person name="Abouelleil A."/>
            <person name="Alvarado L."/>
            <person name="Arachchi H.M."/>
            <person name="Berlin A."/>
            <person name="Brown A."/>
            <person name="Chapman S.B."/>
            <person name="Chen Z."/>
            <person name="Dunbar C."/>
            <person name="Freedman E."/>
            <person name="Gearin G."/>
            <person name="Gellesch M."/>
            <person name="Goldberg J."/>
            <person name="Griggs A."/>
            <person name="Gujja S."/>
            <person name="Heiman D."/>
            <person name="Howarth C."/>
            <person name="Larson L."/>
            <person name="Lui A."/>
            <person name="MacDonald P.J.P."/>
            <person name="Montmayeur A."/>
            <person name="Murphy C."/>
            <person name="Neiman D."/>
            <person name="Pearson M."/>
            <person name="Priest M."/>
            <person name="Roberts A."/>
            <person name="Saif S."/>
            <person name="Shea T."/>
            <person name="Shenoy N."/>
            <person name="Sisk P."/>
            <person name="Stolte C."/>
            <person name="Sykes S."/>
            <person name="Wortman J."/>
            <person name="Nusbaum C."/>
            <person name="Birren B."/>
        </authorList>
    </citation>
    <scope>NUCLEOTIDE SEQUENCE [LARGE SCALE GENOMIC DNA]</scope>
    <source>
        <strain evidence="3 4">Mauritania I</strain>
    </source>
</reference>
<proteinExistence type="predicted"/>
<feature type="region of interest" description="Disordered" evidence="1">
    <location>
        <begin position="1146"/>
        <end position="1195"/>
    </location>
</feature>
<gene>
    <name evidence="3" type="ORF">PVMG_05300</name>
</gene>
<name>A0A0J9TF40_PLAVI</name>
<dbReference type="InterPro" id="IPR008780">
    <property type="entry name" value="Plasmodium_Vir"/>
</dbReference>
<dbReference type="EMBL" id="KQ235036">
    <property type="protein sequence ID" value="KMZ93716.1"/>
    <property type="molecule type" value="Genomic_DNA"/>
</dbReference>
<keyword evidence="2" id="KW-0812">Transmembrane</keyword>
<keyword evidence="2" id="KW-0472">Membrane</keyword>
<feature type="compositionally biased region" description="Low complexity" evidence="1">
    <location>
        <begin position="1155"/>
        <end position="1184"/>
    </location>
</feature>
<feature type="compositionally biased region" description="Basic and acidic residues" evidence="1">
    <location>
        <begin position="751"/>
        <end position="769"/>
    </location>
</feature>